<name>A0A1I1C7H8_9BACT</name>
<dbReference type="AlphaFoldDB" id="A0A1I1C7H8"/>
<dbReference type="OrthoDB" id="1120881at2"/>
<dbReference type="Proteomes" id="UP000198790">
    <property type="component" value="Unassembled WGS sequence"/>
</dbReference>
<keyword evidence="1" id="KW-1133">Transmembrane helix</keyword>
<feature type="transmembrane region" description="Helical" evidence="1">
    <location>
        <begin position="135"/>
        <end position="155"/>
    </location>
</feature>
<keyword evidence="1" id="KW-0472">Membrane</keyword>
<dbReference type="EMBL" id="FOKK01000023">
    <property type="protein sequence ID" value="SFB58092.1"/>
    <property type="molecule type" value="Genomic_DNA"/>
</dbReference>
<reference evidence="2 3" key="1">
    <citation type="submission" date="2016-10" db="EMBL/GenBank/DDBJ databases">
        <authorList>
            <person name="de Groot N.N."/>
        </authorList>
    </citation>
    <scope>NUCLEOTIDE SEQUENCE [LARGE SCALE GENOMIC DNA]</scope>
    <source>
        <strain evidence="2 3">DSM 23399</strain>
    </source>
</reference>
<feature type="transmembrane region" description="Helical" evidence="1">
    <location>
        <begin position="167"/>
        <end position="195"/>
    </location>
</feature>
<accession>A0A1I1C7H8</accession>
<evidence type="ECO:0000256" key="1">
    <source>
        <dbReference type="SAM" id="Phobius"/>
    </source>
</evidence>
<evidence type="ECO:0000313" key="2">
    <source>
        <dbReference type="EMBL" id="SFB58092.1"/>
    </source>
</evidence>
<organism evidence="2 3">
    <name type="scientific">Algoriphagus aquimarinus</name>
    <dbReference type="NCBI Taxonomy" id="237018"/>
    <lineage>
        <taxon>Bacteria</taxon>
        <taxon>Pseudomonadati</taxon>
        <taxon>Bacteroidota</taxon>
        <taxon>Cytophagia</taxon>
        <taxon>Cytophagales</taxon>
        <taxon>Cyclobacteriaceae</taxon>
        <taxon>Algoriphagus</taxon>
    </lineage>
</organism>
<protein>
    <submittedName>
        <fullName evidence="2">Uncharacterized protein</fullName>
    </submittedName>
</protein>
<dbReference type="RefSeq" id="WP_092901146.1">
    <property type="nucleotide sequence ID" value="NZ_FOKK01000023.1"/>
</dbReference>
<feature type="transmembrane region" description="Helical" evidence="1">
    <location>
        <begin position="109"/>
        <end position="129"/>
    </location>
</feature>
<feature type="transmembrane region" description="Helical" evidence="1">
    <location>
        <begin position="23"/>
        <end position="49"/>
    </location>
</feature>
<feature type="transmembrane region" description="Helical" evidence="1">
    <location>
        <begin position="69"/>
        <end position="89"/>
    </location>
</feature>
<sequence>MNKEKYIEDLQEIRTLMDRSTKFISLSGWAGVFAGLVALISASCAYYLLGSSGVTISNYTEIGERSFELKLLCLGLITLFVAIVGGIYFTMQKSKKQQKPVWDKQTKRVVTDLSIPLITGGILSVILLLRGYLGIIAPLTLVFYGMALLNVSHYTRKEVKQLAITEIVLGLLAAVMVGYGLVFWAIGFGVAHIIYGVKMELNAKS</sequence>
<keyword evidence="3" id="KW-1185">Reference proteome</keyword>
<gene>
    <name evidence="2" type="ORF">SAMN04489723_12328</name>
</gene>
<dbReference type="STRING" id="237018.SAMN04489723_12328"/>
<keyword evidence="1" id="KW-0812">Transmembrane</keyword>
<evidence type="ECO:0000313" key="3">
    <source>
        <dbReference type="Proteomes" id="UP000198790"/>
    </source>
</evidence>
<proteinExistence type="predicted"/>